<evidence type="ECO:0000313" key="3">
    <source>
        <dbReference type="Proteomes" id="UP000593875"/>
    </source>
</evidence>
<proteinExistence type="predicted"/>
<dbReference type="Proteomes" id="UP000593875">
    <property type="component" value="Chromosome"/>
</dbReference>
<organism evidence="2 3">
    <name type="scientific">Massilia litorea</name>
    <dbReference type="NCBI Taxonomy" id="2769491"/>
    <lineage>
        <taxon>Bacteria</taxon>
        <taxon>Pseudomonadati</taxon>
        <taxon>Pseudomonadota</taxon>
        <taxon>Betaproteobacteria</taxon>
        <taxon>Burkholderiales</taxon>
        <taxon>Oxalobacteraceae</taxon>
        <taxon>Telluria group</taxon>
        <taxon>Massilia</taxon>
    </lineage>
</organism>
<evidence type="ECO:0000313" key="2">
    <source>
        <dbReference type="EMBL" id="QOL49034.1"/>
    </source>
</evidence>
<dbReference type="InterPro" id="IPR012908">
    <property type="entry name" value="PGAP1-ab_dom-like"/>
</dbReference>
<reference evidence="2 3" key="1">
    <citation type="submission" date="2020-10" db="EMBL/GenBank/DDBJ databases">
        <title>Genome sequencing of Massilia sp. LPB0304.</title>
        <authorList>
            <person name="Kim J."/>
        </authorList>
    </citation>
    <scope>NUCLEOTIDE SEQUENCE [LARGE SCALE GENOMIC DNA]</scope>
    <source>
        <strain evidence="2 3">LPB0304</strain>
    </source>
</reference>
<dbReference type="InterPro" id="IPR029058">
    <property type="entry name" value="AB_hydrolase_fold"/>
</dbReference>
<gene>
    <name evidence="2" type="ORF">LPB04_19170</name>
</gene>
<accession>A0A7L9U218</accession>
<keyword evidence="3" id="KW-1185">Reference proteome</keyword>
<dbReference type="RefSeq" id="WP_193686076.1">
    <property type="nucleotide sequence ID" value="NZ_CP062941.1"/>
</dbReference>
<dbReference type="Gene3D" id="3.40.50.1820">
    <property type="entry name" value="alpha/beta hydrolase"/>
    <property type="match status" value="1"/>
</dbReference>
<dbReference type="GO" id="GO:0016788">
    <property type="term" value="F:hydrolase activity, acting on ester bonds"/>
    <property type="evidence" value="ECO:0007669"/>
    <property type="project" value="InterPro"/>
</dbReference>
<dbReference type="EMBL" id="CP062941">
    <property type="protein sequence ID" value="QOL49034.1"/>
    <property type="molecule type" value="Genomic_DNA"/>
</dbReference>
<protein>
    <recommendedName>
        <fullName evidence="1">GPI inositol-deacylase PGAP1-like alpha/beta domain-containing protein</fullName>
    </recommendedName>
</protein>
<evidence type="ECO:0000259" key="1">
    <source>
        <dbReference type="Pfam" id="PF07819"/>
    </source>
</evidence>
<dbReference type="Pfam" id="PF07819">
    <property type="entry name" value="PGAP1"/>
    <property type="match status" value="1"/>
</dbReference>
<feature type="domain" description="GPI inositol-deacylase PGAP1-like alpha/beta" evidence="1">
    <location>
        <begin position="235"/>
        <end position="283"/>
    </location>
</feature>
<dbReference type="AlphaFoldDB" id="A0A7L9U218"/>
<name>A0A7L9U218_9BURK</name>
<dbReference type="SUPFAM" id="SSF53474">
    <property type="entry name" value="alpha/beta-Hydrolases"/>
    <property type="match status" value="1"/>
</dbReference>
<dbReference type="KEGG" id="mlir:LPB04_19170"/>
<sequence>MSESTRPLPPLIPLSNGGWEVNSFMSSTEYKIRGLGLRPANHIIPVIVVPGIMGTNLRAKRQPRLGRLINEKNRQVDAGVPVWRPPNGLTDGYQESLIWEKRAPAVRQKLFDGPTLEVDDTGAIILPDPVNGYELTDAEVRERGWGEVHADSYGPLLHALQMRLNQTFGFDDHEKKPFIQPHWKEVMACTPQQWGLREFEPLKEDHLKKHAKHYFPVYAVGYNWLEDCGESSQRLEKRILEIIEFWTTAKRRCDKVILVTHSMGGLVARACAQRIPGKIAGVIHGVMPALGAPAAYRRMACGTERSSPDNGPLDNLAAAALAKILGDTTEKTTAVLATSPGALELLPNHLYPGPWLHVRVTAADGKPQHAGREINAQASASGPVRGDYLHFPNARAPNPYDLYRDMTPWYRLINPALADPAGKYRETRDGVEKAIRSAIGTAEKFHRSLGDYYHPNTYAFYGDDRHKRSYGQVRWVARQQRSAAAVVTAANLGAARFLGCTPAGQRRVRVEEKAELLFELEEQDARGDGTVPRESGMGPSGKVKQTFATQGYDHQGSYNNQDMLKLTLRLIVKIVQETP</sequence>